<reference evidence="7 8" key="1">
    <citation type="submission" date="2023-11" db="EMBL/GenBank/DDBJ databases">
        <title>An acidophilic fungus is an integral part of prey digestion in a carnivorous sundew plant.</title>
        <authorList>
            <person name="Tsai I.J."/>
        </authorList>
    </citation>
    <scope>NUCLEOTIDE SEQUENCE [LARGE SCALE GENOMIC DNA]</scope>
    <source>
        <strain evidence="7">169a</strain>
    </source>
</reference>
<evidence type="ECO:0000256" key="5">
    <source>
        <dbReference type="ARBA" id="ARBA00023136"/>
    </source>
</evidence>
<name>A0AAQ3M395_9PEZI</name>
<evidence type="ECO:0000313" key="7">
    <source>
        <dbReference type="EMBL" id="WPH00438.1"/>
    </source>
</evidence>
<feature type="compositionally biased region" description="Low complexity" evidence="6">
    <location>
        <begin position="248"/>
        <end position="258"/>
    </location>
</feature>
<feature type="region of interest" description="Disordered" evidence="6">
    <location>
        <begin position="611"/>
        <end position="645"/>
    </location>
</feature>
<comment type="function">
    <text evidence="1">Required for peroxisome inheritance.</text>
</comment>
<dbReference type="GO" id="GO:0005780">
    <property type="term" value="C:extrinsic component of intraperoxisomal membrane"/>
    <property type="evidence" value="ECO:0007669"/>
    <property type="project" value="InterPro"/>
</dbReference>
<keyword evidence="8" id="KW-1185">Reference proteome</keyword>
<dbReference type="InterPro" id="IPR024758">
    <property type="entry name" value="Inp1"/>
</dbReference>
<sequence>MASSPIAPPPDVRRVAINRSFTLPSRLDTAREPTVEIGAAEGIETLFSIPNANVVKFSTAGVRSLPRDADSKDGPHGTLPWASPTERTMAAGPLEIYRVPGSVSFLHSGTLLHAILPRSQCWCVDGVSKFAFRVLQDVYYRIELPGHTEEDMAKVELLKETWKKVLYYERTPCPFSRTFTVEIPEETPKIRRSRRKTSGPAKKWKLARAYTWKPEDGEEPPRPPSSSADSVSGSGEETDESAREEGSWEGSEVAGSSESADDLGELPVSTPTKIRGLKGMRSLTAPPQLTLRSTPPSKMQTRVFPDRAAEDTTRVEREPPNPLDPARLETFQVIPTHMPPSPPDSSAGLEASEPSSRLETWVNQSAAIAIPAVKAAENVPDVQAGTTLNADDECTQVGIKISEPVPETKTLQITSNEVKLQQFPDLLPTRPSPRALVEQIASIERSASQDRSRPISSQSASSSSSSSRSTSKSAEDPFAAIQARILARRSIGGSTNAFHPSRPPPSASLSKTTSLSSTKSSLSLRSQGHHQQQHQAFSRALVSKACTTVFGPPANLVAIMLRIAARFAGGTFRNTLLVQSPPGKAKVVPGSFDLRSVDADDIDDADLRGEEWEEDDFGVPLSSPVRLTSGRERQRMGRTRGSGVD</sequence>
<keyword evidence="5" id="KW-0472">Membrane</keyword>
<evidence type="ECO:0000256" key="1">
    <source>
        <dbReference type="ARBA" id="ARBA00003594"/>
    </source>
</evidence>
<feature type="region of interest" description="Disordered" evidence="6">
    <location>
        <begin position="189"/>
        <end position="355"/>
    </location>
</feature>
<feature type="region of interest" description="Disordered" evidence="6">
    <location>
        <begin position="493"/>
        <end position="532"/>
    </location>
</feature>
<dbReference type="AlphaFoldDB" id="A0AAQ3M395"/>
<dbReference type="EMBL" id="CP138583">
    <property type="protein sequence ID" value="WPH00438.1"/>
    <property type="molecule type" value="Genomic_DNA"/>
</dbReference>
<feature type="compositionally biased region" description="Low complexity" evidence="6">
    <location>
        <begin position="454"/>
        <end position="472"/>
    </location>
</feature>
<feature type="compositionally biased region" description="Basic and acidic residues" evidence="6">
    <location>
        <begin position="304"/>
        <end position="319"/>
    </location>
</feature>
<organism evidence="7 8">
    <name type="scientific">Acrodontium crateriforme</name>
    <dbReference type="NCBI Taxonomy" id="150365"/>
    <lineage>
        <taxon>Eukaryota</taxon>
        <taxon>Fungi</taxon>
        <taxon>Dikarya</taxon>
        <taxon>Ascomycota</taxon>
        <taxon>Pezizomycotina</taxon>
        <taxon>Dothideomycetes</taxon>
        <taxon>Dothideomycetidae</taxon>
        <taxon>Mycosphaerellales</taxon>
        <taxon>Teratosphaeriaceae</taxon>
        <taxon>Acrodontium</taxon>
    </lineage>
</organism>
<evidence type="ECO:0000256" key="2">
    <source>
        <dbReference type="ARBA" id="ARBA00004421"/>
    </source>
</evidence>
<feature type="compositionally biased region" description="Low complexity" evidence="6">
    <location>
        <begin position="508"/>
        <end position="524"/>
    </location>
</feature>
<gene>
    <name evidence="7" type="ORF">R9X50_00326700</name>
</gene>
<protein>
    <recommendedName>
        <fullName evidence="4">Inheritance of peroxisomes protein 1</fullName>
    </recommendedName>
</protein>
<feature type="region of interest" description="Disordered" evidence="6">
    <location>
        <begin position="65"/>
        <end position="84"/>
    </location>
</feature>
<feature type="compositionally biased region" description="Basic residues" evidence="6">
    <location>
        <begin position="190"/>
        <end position="206"/>
    </location>
</feature>
<accession>A0AAQ3M395</accession>
<evidence type="ECO:0000256" key="4">
    <source>
        <dbReference type="ARBA" id="ARBA00021397"/>
    </source>
</evidence>
<feature type="region of interest" description="Disordered" evidence="6">
    <location>
        <begin position="444"/>
        <end position="476"/>
    </location>
</feature>
<dbReference type="Pfam" id="PF12634">
    <property type="entry name" value="Inp1"/>
    <property type="match status" value="1"/>
</dbReference>
<feature type="compositionally biased region" description="Basic and acidic residues" evidence="6">
    <location>
        <begin position="65"/>
        <end position="75"/>
    </location>
</feature>
<feature type="compositionally biased region" description="Low complexity" evidence="6">
    <location>
        <begin position="225"/>
        <end position="235"/>
    </location>
</feature>
<comment type="similarity">
    <text evidence="3">Belongs to the INP1 family.</text>
</comment>
<evidence type="ECO:0000313" key="8">
    <source>
        <dbReference type="Proteomes" id="UP001303373"/>
    </source>
</evidence>
<dbReference type="GO" id="GO:0045033">
    <property type="term" value="P:peroxisome inheritance"/>
    <property type="evidence" value="ECO:0007669"/>
    <property type="project" value="InterPro"/>
</dbReference>
<proteinExistence type="inferred from homology"/>
<dbReference type="Proteomes" id="UP001303373">
    <property type="component" value="Chromosome 4"/>
</dbReference>
<evidence type="ECO:0000256" key="6">
    <source>
        <dbReference type="SAM" id="MobiDB-lite"/>
    </source>
</evidence>
<evidence type="ECO:0000256" key="3">
    <source>
        <dbReference type="ARBA" id="ARBA00010707"/>
    </source>
</evidence>
<comment type="subcellular location">
    <subcellularLocation>
        <location evidence="2">Peroxisome membrane</location>
        <topology evidence="2">Peripheral membrane protein</topology>
    </subcellularLocation>
</comment>
<feature type="compositionally biased region" description="Polar residues" evidence="6">
    <location>
        <begin position="285"/>
        <end position="300"/>
    </location>
</feature>